<feature type="compositionally biased region" description="Basic residues" evidence="1">
    <location>
        <begin position="174"/>
        <end position="191"/>
    </location>
</feature>
<feature type="region of interest" description="Disordered" evidence="1">
    <location>
        <begin position="154"/>
        <end position="220"/>
    </location>
</feature>
<dbReference type="Proteomes" id="UP000824998">
    <property type="component" value="Unassembled WGS sequence"/>
</dbReference>
<keyword evidence="3" id="KW-1185">Reference proteome</keyword>
<gene>
    <name evidence="2" type="ORF">BJ875DRAFT_490349</name>
</gene>
<sequence length="254" mass="28148">MKDLITSLFRISNGLERKPLVIVQRRDSGARNSVGSEFVIVATPGLYEEHPAEPSVNDAPVDKAPVEGAVVEEAEPISVSETLESLVFKEDEKKKKARFTFDETQLAEEYPTEVSPEETPAEARVEEGRAEREVLANEVCSTYDIVEVQACHPNHNVSPPGNGFAWGSLSPTKKDRKDKKDKKGKKKKLKGKMLIEEPEAIPEPPPSPFAGPQPTPEHEFFDLGTLSISKKKKTGRALNREIAHLHPQRPSQNP</sequence>
<organism evidence="2 3">
    <name type="scientific">Amylocarpus encephaloides</name>
    <dbReference type="NCBI Taxonomy" id="45428"/>
    <lineage>
        <taxon>Eukaryota</taxon>
        <taxon>Fungi</taxon>
        <taxon>Dikarya</taxon>
        <taxon>Ascomycota</taxon>
        <taxon>Pezizomycotina</taxon>
        <taxon>Leotiomycetes</taxon>
        <taxon>Helotiales</taxon>
        <taxon>Helotiales incertae sedis</taxon>
        <taxon>Amylocarpus</taxon>
    </lineage>
</organism>
<reference evidence="2" key="1">
    <citation type="journal article" date="2021" name="IMA Fungus">
        <title>Genomic characterization of three marine fungi, including Emericellopsis atlantica sp. nov. with signatures of a generalist lifestyle and marine biomass degradation.</title>
        <authorList>
            <person name="Hagestad O.C."/>
            <person name="Hou L."/>
            <person name="Andersen J.H."/>
            <person name="Hansen E.H."/>
            <person name="Altermark B."/>
            <person name="Li C."/>
            <person name="Kuhnert E."/>
            <person name="Cox R.J."/>
            <person name="Crous P.W."/>
            <person name="Spatafora J.W."/>
            <person name="Lail K."/>
            <person name="Amirebrahimi M."/>
            <person name="Lipzen A."/>
            <person name="Pangilinan J."/>
            <person name="Andreopoulos W."/>
            <person name="Hayes R.D."/>
            <person name="Ng V."/>
            <person name="Grigoriev I.V."/>
            <person name="Jackson S.A."/>
            <person name="Sutton T.D.S."/>
            <person name="Dobson A.D.W."/>
            <person name="Rama T."/>
        </authorList>
    </citation>
    <scope>NUCLEOTIDE SEQUENCE</scope>
    <source>
        <strain evidence="2">TRa018bII</strain>
    </source>
</reference>
<evidence type="ECO:0000256" key="1">
    <source>
        <dbReference type="SAM" id="MobiDB-lite"/>
    </source>
</evidence>
<name>A0A9P7Y7M0_9HELO</name>
<dbReference type="EMBL" id="MU252177">
    <property type="protein sequence ID" value="KAG9228018.1"/>
    <property type="molecule type" value="Genomic_DNA"/>
</dbReference>
<proteinExistence type="predicted"/>
<feature type="compositionally biased region" description="Pro residues" evidence="1">
    <location>
        <begin position="201"/>
        <end position="215"/>
    </location>
</feature>
<accession>A0A9P7Y7M0</accession>
<evidence type="ECO:0000313" key="3">
    <source>
        <dbReference type="Proteomes" id="UP000824998"/>
    </source>
</evidence>
<evidence type="ECO:0000313" key="2">
    <source>
        <dbReference type="EMBL" id="KAG9228018.1"/>
    </source>
</evidence>
<protein>
    <submittedName>
        <fullName evidence="2">Uncharacterized protein</fullName>
    </submittedName>
</protein>
<comment type="caution">
    <text evidence="2">The sequence shown here is derived from an EMBL/GenBank/DDBJ whole genome shotgun (WGS) entry which is preliminary data.</text>
</comment>
<dbReference type="AlphaFoldDB" id="A0A9P7Y7M0"/>